<feature type="compositionally biased region" description="Polar residues" evidence="1">
    <location>
        <begin position="105"/>
        <end position="141"/>
    </location>
</feature>
<dbReference type="Proteomes" id="UP001178507">
    <property type="component" value="Unassembled WGS sequence"/>
</dbReference>
<proteinExistence type="predicted"/>
<organism evidence="2 3">
    <name type="scientific">Effrenium voratum</name>
    <dbReference type="NCBI Taxonomy" id="2562239"/>
    <lineage>
        <taxon>Eukaryota</taxon>
        <taxon>Sar</taxon>
        <taxon>Alveolata</taxon>
        <taxon>Dinophyceae</taxon>
        <taxon>Suessiales</taxon>
        <taxon>Symbiodiniaceae</taxon>
        <taxon>Effrenium</taxon>
    </lineage>
</organism>
<accession>A0AA36IZZ8</accession>
<comment type="caution">
    <text evidence="2">The sequence shown here is derived from an EMBL/GenBank/DDBJ whole genome shotgun (WGS) entry which is preliminary data.</text>
</comment>
<dbReference type="EMBL" id="CAUJNA010003242">
    <property type="protein sequence ID" value="CAJ1396731.1"/>
    <property type="molecule type" value="Genomic_DNA"/>
</dbReference>
<feature type="region of interest" description="Disordered" evidence="1">
    <location>
        <begin position="390"/>
        <end position="417"/>
    </location>
</feature>
<dbReference type="AlphaFoldDB" id="A0AA36IZZ8"/>
<gene>
    <name evidence="2" type="ORF">EVOR1521_LOCUS20903</name>
</gene>
<name>A0AA36IZZ8_9DINO</name>
<reference evidence="2" key="1">
    <citation type="submission" date="2023-08" db="EMBL/GenBank/DDBJ databases">
        <authorList>
            <person name="Chen Y."/>
            <person name="Shah S."/>
            <person name="Dougan E. K."/>
            <person name="Thang M."/>
            <person name="Chan C."/>
        </authorList>
    </citation>
    <scope>NUCLEOTIDE SEQUENCE</scope>
</reference>
<evidence type="ECO:0000313" key="3">
    <source>
        <dbReference type="Proteomes" id="UP001178507"/>
    </source>
</evidence>
<sequence length="464" mass="49238">MCNAGGASKRLDEYIRSFEERYGAVPIEEIPVNTSQVSSISAVSEPKAGLASVAREFCRTTPRFPSEPLACESSPMPRQAPARGPQGPGPSSWAQPSFKALHLSEVSTSHGHPSYPSRRQTMDQSWLSVSSQCGEVLQSTEMAARGPMQRPDRARAPSNPPELSLRGPARCSGPMDTHISMDRMDQRDTAAAVEAAKSAASAAAVASSQVTARPRPNLELADPLSLRTESSTLSASQLGMGRHASLEDEVNCQSPVHIPQPSKLLRRFPKTETAAQTQEVSEPLADWAEVALCDMSAQTDNEGTGEPCAKRTGALPEDPGSPLGFSAWRGVQSTPDFGEELRAAKVWTSGTTGTTDTTGTTGRAGLALGAVKDPQNAELNQQLRNALVLSDSDTESRQAPAQQPAQPATRPALREKQQAALEGFRAKAAGRLLEVLGQDCKALADELAAAFVKAPFGGHLQGER</sequence>
<keyword evidence="3" id="KW-1185">Reference proteome</keyword>
<protein>
    <submittedName>
        <fullName evidence="2">Uncharacterized protein</fullName>
    </submittedName>
</protein>
<feature type="region of interest" description="Disordered" evidence="1">
    <location>
        <begin position="64"/>
        <end position="174"/>
    </location>
</feature>
<feature type="compositionally biased region" description="Low complexity" evidence="1">
    <location>
        <begin position="398"/>
        <end position="408"/>
    </location>
</feature>
<evidence type="ECO:0000256" key="1">
    <source>
        <dbReference type="SAM" id="MobiDB-lite"/>
    </source>
</evidence>
<feature type="region of interest" description="Disordered" evidence="1">
    <location>
        <begin position="299"/>
        <end position="321"/>
    </location>
</feature>
<evidence type="ECO:0000313" key="2">
    <source>
        <dbReference type="EMBL" id="CAJ1396731.1"/>
    </source>
</evidence>